<keyword evidence="10" id="KW-0540">Nuclease</keyword>
<sequence length="1121" mass="122942">MREIIAVCRSTKKARPKVAKVLDRYFWRIGDRTWRGKATNACLDRVSRELRKEATRNTAVVLHEIRSAHESRVPIVRIGARHAFSETGIAPIAYRPAQVAQSQTVSVNRAVVRIAALFHDLGKATILFQEKLQRALNGGAPEADPVRHELQSAAVWDYLFGKTQDDELPDALCALRAENVDKACEAVRRPLGSIAKTPDRPLDFDFLNREGSLAHAIGMLILTHHRLPDGGSNMLDALASRHVGPSDDFDRLRDLAIAPGTPFWHETWWLRALRADAEGLRSGEALIGLDVFLRAALMLADHFGSASKKISSVMPEHLANTDRPTKTSRYEAADSLSRHVQRVHAAARHGVDLFERYAQSFPALDESEVPTDIIFPATPENPRFRWQSEAARTARTLCEAHEGGFFACLMAGTGTGKTRAAPTILAGATFGDARPERRSFRMSLGLGLRVLATQSAAEYVSDLGFNDESVSVLVGQAPLSFAHGSNEIEEPDETGSESQIKIPDWLKVEMATGGVPDPGDTREADWLRSLSFDTGRGLPAFFERVLSAADPGKGKGSKAAAARRLVAPPVMVGTIDHLMGVAAPVNARYLMQCLRVATSDLVLDEIDQFEGEDIAAIGRLVYQAASAGRRVMIMSATLAPDIAQALHAAYREGWSAFAASRGVSDHVNILVTGDALGSCRTNGNGERLEDILSESSEVTLAALKAAPPARRAEILPACEGWEDLVGQVDRSCRQLHERNAQTMDGFRVSFGMVRMTRISHTAALAAQLPSGTLENHLRVTLCLHSQFPRLLRSWIETRLKRALTRKGDDPNAELKSLCHAEHVFARASEAGVRDIEIVLVTSPVIETGNDLDFDWAILDPISTRSIIQAAGRVWRHRPASGTHINVLIIGRSPIAMQGGKLAMPGVETKTPDITRISTPKLEEFEGRLFQDLVGDTDLSVINARPILERDTSFPLRDAEFALREKMVDGSCDSAEAPLGRYIRHVSARMTQRMCAVRRFRRSDTHSVLYKLVGEDLRTATWHRDLAPGTRHSDLQPSNAAALTIDAVTGCFLFHLVQERAWQELTGGAEIEPGELGRVMQVEISDYGDDLEPVVTYTDFTGFTRGSFKALSLPFGKAVNNQ</sequence>
<keyword evidence="7" id="KW-0067">ATP-binding</keyword>
<proteinExistence type="inferred from homology"/>
<dbReference type="InterPro" id="IPR006483">
    <property type="entry name" value="CRISPR-assoc_Cas3_HD"/>
</dbReference>
<dbReference type="Gene3D" id="3.40.50.300">
    <property type="entry name" value="P-loop containing nucleotide triphosphate hydrolases"/>
    <property type="match status" value="1"/>
</dbReference>
<dbReference type="Gene3D" id="1.10.3210.30">
    <property type="match status" value="1"/>
</dbReference>
<evidence type="ECO:0000256" key="8">
    <source>
        <dbReference type="ARBA" id="ARBA00023118"/>
    </source>
</evidence>
<dbReference type="GO" id="GO:0004519">
    <property type="term" value="F:endonuclease activity"/>
    <property type="evidence" value="ECO:0007669"/>
    <property type="project" value="UniProtKB-KW"/>
</dbReference>
<dbReference type="InterPro" id="IPR054712">
    <property type="entry name" value="Cas3-like_dom"/>
</dbReference>
<feature type="domain" description="HD Cas3-type" evidence="9">
    <location>
        <begin position="98"/>
        <end position="303"/>
    </location>
</feature>
<comment type="similarity">
    <text evidence="1">In the N-terminal section; belongs to the CRISPR-associated nuclease Cas3-HD family.</text>
</comment>
<keyword evidence="4" id="KW-0547">Nucleotide-binding</keyword>
<dbReference type="GO" id="GO:0005524">
    <property type="term" value="F:ATP binding"/>
    <property type="evidence" value="ECO:0007669"/>
    <property type="project" value="UniProtKB-KW"/>
</dbReference>
<evidence type="ECO:0000313" key="10">
    <source>
        <dbReference type="EMBL" id="SFQ69162.1"/>
    </source>
</evidence>
<dbReference type="GO" id="GO:0004386">
    <property type="term" value="F:helicase activity"/>
    <property type="evidence" value="ECO:0007669"/>
    <property type="project" value="UniProtKB-KW"/>
</dbReference>
<evidence type="ECO:0000256" key="1">
    <source>
        <dbReference type="ARBA" id="ARBA00006847"/>
    </source>
</evidence>
<dbReference type="SUPFAM" id="SSF52540">
    <property type="entry name" value="P-loop containing nucleoside triphosphate hydrolases"/>
    <property type="match status" value="1"/>
</dbReference>
<dbReference type="InterPro" id="IPR027417">
    <property type="entry name" value="P-loop_NTPase"/>
</dbReference>
<evidence type="ECO:0000313" key="11">
    <source>
        <dbReference type="Proteomes" id="UP000243106"/>
    </source>
</evidence>
<keyword evidence="6 10" id="KW-0347">Helicase</keyword>
<dbReference type="InterPro" id="IPR038257">
    <property type="entry name" value="CRISPR-assoc_Cas3_HD_sf"/>
</dbReference>
<evidence type="ECO:0000256" key="6">
    <source>
        <dbReference type="ARBA" id="ARBA00022806"/>
    </source>
</evidence>
<keyword evidence="5" id="KW-0378">Hydrolase</keyword>
<protein>
    <submittedName>
        <fullName evidence="10">CRISPR-associated endonuclease/helicase Cas3</fullName>
    </submittedName>
</protein>
<comment type="similarity">
    <text evidence="2">In the central section; belongs to the CRISPR-associated helicase Cas3 family.</text>
</comment>
<evidence type="ECO:0000256" key="3">
    <source>
        <dbReference type="ARBA" id="ARBA00022723"/>
    </source>
</evidence>
<reference evidence="11" key="1">
    <citation type="submission" date="2016-10" db="EMBL/GenBank/DDBJ databases">
        <authorList>
            <person name="Varghese N."/>
            <person name="Submissions S."/>
        </authorList>
    </citation>
    <scope>NUCLEOTIDE SEQUENCE [LARGE SCALE GENOMIC DNA]</scope>
    <source>
        <strain evidence="11">JCM 10271</strain>
    </source>
</reference>
<dbReference type="Proteomes" id="UP000243106">
    <property type="component" value="Unassembled WGS sequence"/>
</dbReference>
<dbReference type="NCBIfam" id="TIGR01596">
    <property type="entry name" value="cas3_HD"/>
    <property type="match status" value="1"/>
</dbReference>
<keyword evidence="11" id="KW-1185">Reference proteome</keyword>
<dbReference type="AlphaFoldDB" id="A0A1I6AKE0"/>
<evidence type="ECO:0000256" key="7">
    <source>
        <dbReference type="ARBA" id="ARBA00022840"/>
    </source>
</evidence>
<dbReference type="GO" id="GO:0046872">
    <property type="term" value="F:metal ion binding"/>
    <property type="evidence" value="ECO:0007669"/>
    <property type="project" value="UniProtKB-KW"/>
</dbReference>
<dbReference type="GO" id="GO:0051607">
    <property type="term" value="P:defense response to virus"/>
    <property type="evidence" value="ECO:0007669"/>
    <property type="project" value="UniProtKB-KW"/>
</dbReference>
<evidence type="ECO:0000259" key="9">
    <source>
        <dbReference type="PROSITE" id="PS51643"/>
    </source>
</evidence>
<dbReference type="GO" id="GO:0016787">
    <property type="term" value="F:hydrolase activity"/>
    <property type="evidence" value="ECO:0007669"/>
    <property type="project" value="UniProtKB-KW"/>
</dbReference>
<dbReference type="RefSeq" id="WP_093015906.1">
    <property type="nucleotide sequence ID" value="NZ_FOXV01000023.1"/>
</dbReference>
<evidence type="ECO:0000256" key="4">
    <source>
        <dbReference type="ARBA" id="ARBA00022741"/>
    </source>
</evidence>
<dbReference type="InterPro" id="IPR048823">
    <property type="entry name" value="Cas3_I-F_Cas2"/>
</dbReference>
<keyword evidence="3" id="KW-0479">Metal-binding</keyword>
<name>A0A1I6AKE0_9RHOB</name>
<dbReference type="Pfam" id="PF22590">
    <property type="entry name" value="Cas3-like_C_2"/>
    <property type="match status" value="1"/>
</dbReference>
<evidence type="ECO:0000256" key="2">
    <source>
        <dbReference type="ARBA" id="ARBA00009046"/>
    </source>
</evidence>
<dbReference type="EMBL" id="FOXV01000023">
    <property type="protein sequence ID" value="SFQ69162.1"/>
    <property type="molecule type" value="Genomic_DNA"/>
</dbReference>
<dbReference type="PROSITE" id="PS51643">
    <property type="entry name" value="HD_CAS3"/>
    <property type="match status" value="1"/>
</dbReference>
<accession>A0A1I6AKE0</accession>
<keyword evidence="10" id="KW-0255">Endonuclease</keyword>
<dbReference type="Pfam" id="PF21384">
    <property type="entry name" value="Cas3_I-F_Cas2"/>
    <property type="match status" value="1"/>
</dbReference>
<organism evidence="10 11">
    <name type="scientific">Roseivivax halotolerans</name>
    <dbReference type="NCBI Taxonomy" id="93684"/>
    <lineage>
        <taxon>Bacteria</taxon>
        <taxon>Pseudomonadati</taxon>
        <taxon>Pseudomonadota</taxon>
        <taxon>Alphaproteobacteria</taxon>
        <taxon>Rhodobacterales</taxon>
        <taxon>Roseobacteraceae</taxon>
        <taxon>Roseivivax</taxon>
    </lineage>
</organism>
<keyword evidence="8" id="KW-0051">Antiviral defense</keyword>
<dbReference type="STRING" id="93684.SAMN05421853_12311"/>
<gene>
    <name evidence="10" type="ORF">SAMN05421853_12311</name>
</gene>
<evidence type="ECO:0000256" key="5">
    <source>
        <dbReference type="ARBA" id="ARBA00022801"/>
    </source>
</evidence>